<comment type="caution">
    <text evidence="1">The sequence shown here is derived from an EMBL/GenBank/DDBJ whole genome shotgun (WGS) entry which is preliminary data.</text>
</comment>
<organism evidence="1 2">
    <name type="scientific">Algibacter lectus</name>
    <dbReference type="NCBI Taxonomy" id="221126"/>
    <lineage>
        <taxon>Bacteria</taxon>
        <taxon>Pseudomonadati</taxon>
        <taxon>Bacteroidota</taxon>
        <taxon>Flavobacteriia</taxon>
        <taxon>Flavobacteriales</taxon>
        <taxon>Flavobacteriaceae</taxon>
        <taxon>Algibacter</taxon>
    </lineage>
</organism>
<reference evidence="1 2" key="1">
    <citation type="journal article" date="2014" name="Genome Announc.">
        <title>Draft Genome Sequences of Marine Flavobacterium Algibacter lectus Strains SS8 and NR4.</title>
        <authorList>
            <person name="Takatani N."/>
            <person name="Nakanishi M."/>
            <person name="Meirelles P."/>
            <person name="Mino S."/>
            <person name="Suda W."/>
            <person name="Oshima K."/>
            <person name="Hattori M."/>
            <person name="Ohkuma M."/>
            <person name="Hosokawa M."/>
            <person name="Miyashita K."/>
            <person name="Thompson F.L."/>
            <person name="Niwa A."/>
            <person name="Sawabe T."/>
            <person name="Sawabe T."/>
        </authorList>
    </citation>
    <scope>NUCLEOTIDE SEQUENCE [LARGE SCALE GENOMIC DNA]</scope>
    <source>
        <strain evidence="2">JCM19274</strain>
    </source>
</reference>
<proteinExistence type="predicted"/>
<sequence length="113" mass="12705">MKAIKQTGLVLFLLGLAIFIGTIFTGSFSLKQAELDTFLKEQNYKSEVIGEALQKAVVTTNDLNIFQFSNAVRNAYAASNNHYDNLIKKYDAEKIGTKKENNFNIKSQENHIV</sequence>
<dbReference type="EMBL" id="BBNU01000012">
    <property type="protein sequence ID" value="GAL80875.1"/>
    <property type="molecule type" value="Genomic_DNA"/>
</dbReference>
<dbReference type="AlphaFoldDB" id="A0A090WUR7"/>
<evidence type="ECO:0000313" key="1">
    <source>
        <dbReference type="EMBL" id="GAL80875.1"/>
    </source>
</evidence>
<dbReference type="Proteomes" id="UP000029643">
    <property type="component" value="Unassembled WGS sequence"/>
</dbReference>
<protein>
    <submittedName>
        <fullName evidence="1">Iron-sulfur cluster-binding protein</fullName>
    </submittedName>
</protein>
<name>A0A090WUR7_9FLAO</name>
<accession>A0A090WUR7</accession>
<gene>
    <name evidence="1" type="ORF">JCM19274_1501</name>
</gene>
<evidence type="ECO:0000313" key="2">
    <source>
        <dbReference type="Proteomes" id="UP000029643"/>
    </source>
</evidence>